<evidence type="ECO:0000256" key="1">
    <source>
        <dbReference type="SAM" id="MobiDB-lite"/>
    </source>
</evidence>
<protein>
    <submittedName>
        <fullName evidence="2">Uncharacterized protein</fullName>
    </submittedName>
</protein>
<feature type="region of interest" description="Disordered" evidence="1">
    <location>
        <begin position="102"/>
        <end position="125"/>
    </location>
</feature>
<reference evidence="2" key="1">
    <citation type="journal article" date="2019" name="Sci. Rep.">
        <title>Draft genome of Tanacetum cinerariifolium, the natural source of mosquito coil.</title>
        <authorList>
            <person name="Yamashiro T."/>
            <person name="Shiraishi A."/>
            <person name="Satake H."/>
            <person name="Nakayama K."/>
        </authorList>
    </citation>
    <scope>NUCLEOTIDE SEQUENCE</scope>
</reference>
<accession>A0A6L2KUW8</accession>
<dbReference type="EMBL" id="BKCJ010003123">
    <property type="protein sequence ID" value="GEU53116.1"/>
    <property type="molecule type" value="Genomic_DNA"/>
</dbReference>
<dbReference type="AlphaFoldDB" id="A0A6L2KUW8"/>
<evidence type="ECO:0000313" key="2">
    <source>
        <dbReference type="EMBL" id="GEU53116.1"/>
    </source>
</evidence>
<organism evidence="2">
    <name type="scientific">Tanacetum cinerariifolium</name>
    <name type="common">Dalmatian daisy</name>
    <name type="synonym">Chrysanthemum cinerariifolium</name>
    <dbReference type="NCBI Taxonomy" id="118510"/>
    <lineage>
        <taxon>Eukaryota</taxon>
        <taxon>Viridiplantae</taxon>
        <taxon>Streptophyta</taxon>
        <taxon>Embryophyta</taxon>
        <taxon>Tracheophyta</taxon>
        <taxon>Spermatophyta</taxon>
        <taxon>Magnoliopsida</taxon>
        <taxon>eudicotyledons</taxon>
        <taxon>Gunneridae</taxon>
        <taxon>Pentapetalae</taxon>
        <taxon>asterids</taxon>
        <taxon>campanulids</taxon>
        <taxon>Asterales</taxon>
        <taxon>Asteraceae</taxon>
        <taxon>Asteroideae</taxon>
        <taxon>Anthemideae</taxon>
        <taxon>Anthemidinae</taxon>
        <taxon>Tanacetum</taxon>
    </lineage>
</organism>
<name>A0A6L2KUW8_TANCI</name>
<gene>
    <name evidence="2" type="ORF">Tci_025094</name>
</gene>
<sequence>MAATDNGKSMMHVDNDMSFKKNSPLAEEIMVMTHKPLQKKKPALYKPVEDDMGWYIDEEKRWKHYKVLKTLLRHYGFFPTFPSISYFTELGRLNNTARHDSDSEFLIPTPWSDESKNEKSQKDLVKMPSEAVEDGMDDHVPDEIDGAKGEHGPNNVGKKGKSCTFVVKPKSLGDLVGCGILPKGSLSGLRSKSNQGFLWVVSEGEIP</sequence>
<proteinExistence type="predicted"/>
<comment type="caution">
    <text evidence="2">The sequence shown here is derived from an EMBL/GenBank/DDBJ whole genome shotgun (WGS) entry which is preliminary data.</text>
</comment>
<feature type="compositionally biased region" description="Basic and acidic residues" evidence="1">
    <location>
        <begin position="113"/>
        <end position="125"/>
    </location>
</feature>